<keyword evidence="2" id="KW-1185">Reference proteome</keyword>
<gene>
    <name evidence="1" type="ORF">EVAR_96446_1</name>
</gene>
<accession>A0A4C1VXI2</accession>
<dbReference type="Proteomes" id="UP000299102">
    <property type="component" value="Unassembled WGS sequence"/>
</dbReference>
<dbReference type="AlphaFoldDB" id="A0A4C1VXI2"/>
<dbReference type="EMBL" id="BGZK01000427">
    <property type="protein sequence ID" value="GBP42949.1"/>
    <property type="molecule type" value="Genomic_DNA"/>
</dbReference>
<evidence type="ECO:0000313" key="1">
    <source>
        <dbReference type="EMBL" id="GBP42949.1"/>
    </source>
</evidence>
<protein>
    <submittedName>
        <fullName evidence="1">Uncharacterized protein</fullName>
    </submittedName>
</protein>
<proteinExistence type="predicted"/>
<sequence>MLRRREWGCDEAWHKDEISDRSTCLSTVRPGINSEKLTPACGTKWLSHAVINLATARTQTFSQDTDVKWQFALLASVLSDAAVMMVKNFDNT</sequence>
<organism evidence="1 2">
    <name type="scientific">Eumeta variegata</name>
    <name type="common">Bagworm moth</name>
    <name type="synonym">Eumeta japonica</name>
    <dbReference type="NCBI Taxonomy" id="151549"/>
    <lineage>
        <taxon>Eukaryota</taxon>
        <taxon>Metazoa</taxon>
        <taxon>Ecdysozoa</taxon>
        <taxon>Arthropoda</taxon>
        <taxon>Hexapoda</taxon>
        <taxon>Insecta</taxon>
        <taxon>Pterygota</taxon>
        <taxon>Neoptera</taxon>
        <taxon>Endopterygota</taxon>
        <taxon>Lepidoptera</taxon>
        <taxon>Glossata</taxon>
        <taxon>Ditrysia</taxon>
        <taxon>Tineoidea</taxon>
        <taxon>Psychidae</taxon>
        <taxon>Oiketicinae</taxon>
        <taxon>Eumeta</taxon>
    </lineage>
</organism>
<evidence type="ECO:0000313" key="2">
    <source>
        <dbReference type="Proteomes" id="UP000299102"/>
    </source>
</evidence>
<comment type="caution">
    <text evidence="1">The sequence shown here is derived from an EMBL/GenBank/DDBJ whole genome shotgun (WGS) entry which is preliminary data.</text>
</comment>
<name>A0A4C1VXI2_EUMVA</name>
<reference evidence="1 2" key="1">
    <citation type="journal article" date="2019" name="Commun. Biol.">
        <title>The bagworm genome reveals a unique fibroin gene that provides high tensile strength.</title>
        <authorList>
            <person name="Kono N."/>
            <person name="Nakamura H."/>
            <person name="Ohtoshi R."/>
            <person name="Tomita M."/>
            <person name="Numata K."/>
            <person name="Arakawa K."/>
        </authorList>
    </citation>
    <scope>NUCLEOTIDE SEQUENCE [LARGE SCALE GENOMIC DNA]</scope>
</reference>